<evidence type="ECO:0000313" key="2">
    <source>
        <dbReference type="EMBL" id="KAK7078279.1"/>
    </source>
</evidence>
<evidence type="ECO:0000313" key="3">
    <source>
        <dbReference type="Proteomes" id="UP001381693"/>
    </source>
</evidence>
<organism evidence="2 3">
    <name type="scientific">Halocaridina rubra</name>
    <name type="common">Hawaiian red shrimp</name>
    <dbReference type="NCBI Taxonomy" id="373956"/>
    <lineage>
        <taxon>Eukaryota</taxon>
        <taxon>Metazoa</taxon>
        <taxon>Ecdysozoa</taxon>
        <taxon>Arthropoda</taxon>
        <taxon>Crustacea</taxon>
        <taxon>Multicrustacea</taxon>
        <taxon>Malacostraca</taxon>
        <taxon>Eumalacostraca</taxon>
        <taxon>Eucarida</taxon>
        <taxon>Decapoda</taxon>
        <taxon>Pleocyemata</taxon>
        <taxon>Caridea</taxon>
        <taxon>Atyoidea</taxon>
        <taxon>Atyidae</taxon>
        <taxon>Halocaridina</taxon>
    </lineage>
</organism>
<dbReference type="EMBL" id="JAXCGZ010007910">
    <property type="protein sequence ID" value="KAK7078279.1"/>
    <property type="molecule type" value="Genomic_DNA"/>
</dbReference>
<evidence type="ECO:0008006" key="4">
    <source>
        <dbReference type="Google" id="ProtNLM"/>
    </source>
</evidence>
<comment type="caution">
    <text evidence="2">The sequence shown here is derived from an EMBL/GenBank/DDBJ whole genome shotgun (WGS) entry which is preliminary data.</text>
</comment>
<dbReference type="InterPro" id="IPR036179">
    <property type="entry name" value="Ig-like_dom_sf"/>
</dbReference>
<name>A0AAN9A8P5_HALRR</name>
<feature type="non-terminal residue" evidence="2">
    <location>
        <position position="69"/>
    </location>
</feature>
<feature type="region of interest" description="Disordered" evidence="1">
    <location>
        <begin position="1"/>
        <end position="23"/>
    </location>
</feature>
<dbReference type="InterPro" id="IPR013783">
    <property type="entry name" value="Ig-like_fold"/>
</dbReference>
<sequence length="69" mass="7684">MSGFKSISRGGGGGRGGRGGGGRKHLHLYGVEVPVYKFRGEDAQLECKYDPGNDPLYSVKWYKDDHEFY</sequence>
<keyword evidence="3" id="KW-1185">Reference proteome</keyword>
<proteinExistence type="predicted"/>
<protein>
    <recommendedName>
        <fullName evidence="4">Ig-like domain-containing protein</fullName>
    </recommendedName>
</protein>
<accession>A0AAN9A8P5</accession>
<reference evidence="2 3" key="1">
    <citation type="submission" date="2023-11" db="EMBL/GenBank/DDBJ databases">
        <title>Halocaridina rubra genome assembly.</title>
        <authorList>
            <person name="Smith C."/>
        </authorList>
    </citation>
    <scope>NUCLEOTIDE SEQUENCE [LARGE SCALE GENOMIC DNA]</scope>
    <source>
        <strain evidence="2">EP-1</strain>
        <tissue evidence="2">Whole</tissue>
    </source>
</reference>
<dbReference type="PANTHER" id="PTHR21261:SF15">
    <property type="entry name" value="BEATEN PATH IIIA, ISOFORM D-RELATED"/>
    <property type="match status" value="1"/>
</dbReference>
<dbReference type="Gene3D" id="2.60.40.10">
    <property type="entry name" value="Immunoglobulins"/>
    <property type="match status" value="1"/>
</dbReference>
<gene>
    <name evidence="2" type="ORF">SK128_010965</name>
</gene>
<dbReference type="SUPFAM" id="SSF48726">
    <property type="entry name" value="Immunoglobulin"/>
    <property type="match status" value="1"/>
</dbReference>
<feature type="compositionally biased region" description="Gly residues" evidence="1">
    <location>
        <begin position="9"/>
        <end position="20"/>
    </location>
</feature>
<dbReference type="Proteomes" id="UP001381693">
    <property type="component" value="Unassembled WGS sequence"/>
</dbReference>
<dbReference type="AlphaFoldDB" id="A0AAN9A8P5"/>
<evidence type="ECO:0000256" key="1">
    <source>
        <dbReference type="SAM" id="MobiDB-lite"/>
    </source>
</evidence>
<dbReference type="PANTHER" id="PTHR21261">
    <property type="entry name" value="BEAT PROTEIN"/>
    <property type="match status" value="1"/>
</dbReference>